<dbReference type="CDD" id="cd00473">
    <property type="entry name" value="bS6"/>
    <property type="match status" value="1"/>
</dbReference>
<dbReference type="InterPro" id="IPR035980">
    <property type="entry name" value="Ribosomal_bS6_sf"/>
</dbReference>
<dbReference type="SUPFAM" id="SSF54995">
    <property type="entry name" value="Ribosomal protein S6"/>
    <property type="match status" value="1"/>
</dbReference>
<keyword evidence="4" id="KW-0687">Ribonucleoprotein</keyword>
<evidence type="ECO:0000256" key="3">
    <source>
        <dbReference type="ARBA" id="ARBA00035294"/>
    </source>
</evidence>
<keyword evidence="4" id="KW-0694">RNA-binding</keyword>
<feature type="compositionally biased region" description="Low complexity" evidence="5">
    <location>
        <begin position="133"/>
        <end position="168"/>
    </location>
</feature>
<keyword evidence="4" id="KW-0689">Ribosomal protein</keyword>
<evidence type="ECO:0000256" key="5">
    <source>
        <dbReference type="SAM" id="MobiDB-lite"/>
    </source>
</evidence>
<dbReference type="GO" id="GO:1990904">
    <property type="term" value="C:ribonucleoprotein complex"/>
    <property type="evidence" value="ECO:0007669"/>
    <property type="project" value="UniProtKB-KW"/>
</dbReference>
<dbReference type="InterPro" id="IPR000529">
    <property type="entry name" value="Ribosomal_bS6"/>
</dbReference>
<dbReference type="PANTHER" id="PTHR21011">
    <property type="entry name" value="MITOCHONDRIAL 28S RIBOSOMAL PROTEIN S6"/>
    <property type="match status" value="1"/>
</dbReference>
<dbReference type="GO" id="GO:0006412">
    <property type="term" value="P:translation"/>
    <property type="evidence" value="ECO:0007669"/>
    <property type="project" value="UniProtKB-UniRule"/>
</dbReference>
<reference evidence="6" key="1">
    <citation type="submission" date="2018-12" db="EMBL/GenBank/DDBJ databases">
        <title>Novel natural products biosynthetic potential of the class Ktedonobacteria.</title>
        <authorList>
            <person name="Zheng Y."/>
            <person name="Saitou A."/>
            <person name="Wang C.M."/>
            <person name="Toyoda A."/>
            <person name="Minakuchi Y."/>
            <person name="Sekiguchi Y."/>
            <person name="Ueda K."/>
            <person name="Takano H."/>
            <person name="Sakai Y."/>
            <person name="Yokota A."/>
            <person name="Yabe S."/>
        </authorList>
    </citation>
    <scope>NUCLEOTIDE SEQUENCE</scope>
    <source>
        <strain evidence="6">A3-2</strain>
    </source>
</reference>
<keyword evidence="4" id="KW-0699">rRNA-binding</keyword>
<sequence length="200" mass="21544">MRRDYELGFILHPEVSEERTRTILERIEQIVTAHDGQVVRVNHWGRRRLAYPIQHQRDGIYVFVDMSVSPETLPELDRTLKVSEEVLRHLIKRRDPRVVQKEREAYAAASAAGVAPAPAPASVASEELAGTSAEVEAAAGSAAEAGVEAPADASEAATLSESESSESAVGDEEAPAVSPEEMESAPPALDEQPAPEAEQA</sequence>
<evidence type="ECO:0000256" key="2">
    <source>
        <dbReference type="ARBA" id="ARBA00035104"/>
    </source>
</evidence>
<evidence type="ECO:0000313" key="6">
    <source>
        <dbReference type="EMBL" id="BBH93477.1"/>
    </source>
</evidence>
<dbReference type="InterPro" id="IPR014717">
    <property type="entry name" value="Transl_elong_EF1B/ribsomal_bS6"/>
</dbReference>
<evidence type="ECO:0000256" key="1">
    <source>
        <dbReference type="ARBA" id="ARBA00009512"/>
    </source>
</evidence>
<gene>
    <name evidence="4" type="primary">rpsF</name>
    <name evidence="6" type="ORF">KTA_16760</name>
</gene>
<dbReference type="Gene3D" id="3.30.70.60">
    <property type="match status" value="1"/>
</dbReference>
<dbReference type="GO" id="GO:0070181">
    <property type="term" value="F:small ribosomal subunit rRNA binding"/>
    <property type="evidence" value="ECO:0007669"/>
    <property type="project" value="TreeGrafter"/>
</dbReference>
<dbReference type="Pfam" id="PF01250">
    <property type="entry name" value="Ribosomal_S6"/>
    <property type="match status" value="1"/>
</dbReference>
<proteinExistence type="inferred from homology"/>
<dbReference type="PANTHER" id="PTHR21011:SF1">
    <property type="entry name" value="SMALL RIBOSOMAL SUBUNIT PROTEIN BS6M"/>
    <property type="match status" value="1"/>
</dbReference>
<comment type="function">
    <text evidence="2 4">Binds together with bS18 to 16S ribosomal RNA.</text>
</comment>
<dbReference type="HAMAP" id="MF_00360">
    <property type="entry name" value="Ribosomal_bS6"/>
    <property type="match status" value="1"/>
</dbReference>
<dbReference type="GO" id="GO:0003735">
    <property type="term" value="F:structural constituent of ribosome"/>
    <property type="evidence" value="ECO:0007669"/>
    <property type="project" value="InterPro"/>
</dbReference>
<dbReference type="AlphaFoldDB" id="A0A455SYQ7"/>
<name>A0A455SYQ7_9CHLR</name>
<accession>A0A455SYQ7</accession>
<protein>
    <recommendedName>
        <fullName evidence="3 4">Small ribosomal subunit protein bS6</fullName>
    </recommendedName>
</protein>
<evidence type="ECO:0000256" key="4">
    <source>
        <dbReference type="HAMAP-Rule" id="MF_00360"/>
    </source>
</evidence>
<dbReference type="GO" id="GO:0005840">
    <property type="term" value="C:ribosome"/>
    <property type="evidence" value="ECO:0007669"/>
    <property type="project" value="UniProtKB-KW"/>
</dbReference>
<feature type="region of interest" description="Disordered" evidence="5">
    <location>
        <begin position="133"/>
        <end position="200"/>
    </location>
</feature>
<dbReference type="InterPro" id="IPR020814">
    <property type="entry name" value="Ribosomal_S6_plastid/chlpt"/>
</dbReference>
<dbReference type="GO" id="GO:0005737">
    <property type="term" value="C:cytoplasm"/>
    <property type="evidence" value="ECO:0007669"/>
    <property type="project" value="UniProtKB-ARBA"/>
</dbReference>
<dbReference type="NCBIfam" id="TIGR00166">
    <property type="entry name" value="S6"/>
    <property type="match status" value="1"/>
</dbReference>
<dbReference type="EMBL" id="AP019377">
    <property type="protein sequence ID" value="BBH93477.1"/>
    <property type="molecule type" value="Genomic_DNA"/>
</dbReference>
<comment type="similarity">
    <text evidence="1 4">Belongs to the bacterial ribosomal protein bS6 family.</text>
</comment>
<organism evidence="6">
    <name type="scientific">Thermogemmatispora argillosa</name>
    <dbReference type="NCBI Taxonomy" id="2045280"/>
    <lineage>
        <taxon>Bacteria</taxon>
        <taxon>Bacillati</taxon>
        <taxon>Chloroflexota</taxon>
        <taxon>Ktedonobacteria</taxon>
        <taxon>Thermogemmatisporales</taxon>
        <taxon>Thermogemmatisporaceae</taxon>
        <taxon>Thermogemmatispora</taxon>
    </lineage>
</organism>